<evidence type="ECO:0000256" key="6">
    <source>
        <dbReference type="ARBA" id="ARBA00022898"/>
    </source>
</evidence>
<name>X0S2Y7_9ZZZZ</name>
<dbReference type="GO" id="GO:0030170">
    <property type="term" value="F:pyridoxal phosphate binding"/>
    <property type="evidence" value="ECO:0007669"/>
    <property type="project" value="InterPro"/>
</dbReference>
<dbReference type="SUPFAM" id="SSF53383">
    <property type="entry name" value="PLP-dependent transferases"/>
    <property type="match status" value="1"/>
</dbReference>
<evidence type="ECO:0000256" key="2">
    <source>
        <dbReference type="ARBA" id="ARBA00004173"/>
    </source>
</evidence>
<dbReference type="Gene3D" id="3.40.640.10">
    <property type="entry name" value="Type I PLP-dependent aspartate aminotransferase-like (Major domain)"/>
    <property type="match status" value="1"/>
</dbReference>
<dbReference type="AlphaFoldDB" id="X0S2Y7"/>
<dbReference type="CDD" id="cd00610">
    <property type="entry name" value="OAT_like"/>
    <property type="match status" value="1"/>
</dbReference>
<dbReference type="PANTHER" id="PTHR11986">
    <property type="entry name" value="AMINOTRANSFERASE CLASS III"/>
    <property type="match status" value="1"/>
</dbReference>
<proteinExistence type="inferred from homology"/>
<reference evidence="8" key="1">
    <citation type="journal article" date="2014" name="Front. Microbiol.">
        <title>High frequency of phylogenetically diverse reductive dehalogenase-homologous genes in deep subseafloor sedimentary metagenomes.</title>
        <authorList>
            <person name="Kawai M."/>
            <person name="Futagami T."/>
            <person name="Toyoda A."/>
            <person name="Takaki Y."/>
            <person name="Nishi S."/>
            <person name="Hori S."/>
            <person name="Arai W."/>
            <person name="Tsubouchi T."/>
            <person name="Morono Y."/>
            <person name="Uchiyama I."/>
            <person name="Ito T."/>
            <person name="Fujiyama A."/>
            <person name="Inagaki F."/>
            <person name="Takami H."/>
        </authorList>
    </citation>
    <scope>NUCLEOTIDE SEQUENCE</scope>
    <source>
        <strain evidence="8">Expedition CK06-06</strain>
    </source>
</reference>
<dbReference type="InterPro" id="IPR015421">
    <property type="entry name" value="PyrdxlP-dep_Trfase_major"/>
</dbReference>
<dbReference type="Pfam" id="PF00202">
    <property type="entry name" value="Aminotran_3"/>
    <property type="match status" value="1"/>
</dbReference>
<dbReference type="InterPro" id="IPR004636">
    <property type="entry name" value="AcOrn/SuccOrn_fam"/>
</dbReference>
<dbReference type="Gene3D" id="3.90.1150.10">
    <property type="entry name" value="Aspartate Aminotransferase, domain 1"/>
    <property type="match status" value="1"/>
</dbReference>
<keyword evidence="3" id="KW-0032">Aminotransferase</keyword>
<dbReference type="EMBL" id="BARS01000019">
    <property type="protein sequence ID" value="GAF70307.1"/>
    <property type="molecule type" value="Genomic_DNA"/>
</dbReference>
<keyword evidence="4" id="KW-0028">Amino-acid biosynthesis</keyword>
<dbReference type="InterPro" id="IPR015422">
    <property type="entry name" value="PyrdxlP-dep_Trfase_small"/>
</dbReference>
<dbReference type="PANTHER" id="PTHR11986:SF79">
    <property type="entry name" value="ACETYLORNITHINE AMINOTRANSFERASE, MITOCHONDRIAL"/>
    <property type="match status" value="1"/>
</dbReference>
<evidence type="ECO:0000256" key="1">
    <source>
        <dbReference type="ARBA" id="ARBA00001933"/>
    </source>
</evidence>
<gene>
    <name evidence="8" type="ORF">S01H1_00072</name>
</gene>
<dbReference type="HAMAP" id="MF_01107">
    <property type="entry name" value="ArgD_aminotrans_3"/>
    <property type="match status" value="1"/>
</dbReference>
<keyword evidence="5" id="KW-0808">Transferase</keyword>
<evidence type="ECO:0008006" key="9">
    <source>
        <dbReference type="Google" id="ProtNLM"/>
    </source>
</evidence>
<evidence type="ECO:0000313" key="8">
    <source>
        <dbReference type="EMBL" id="GAF70307.1"/>
    </source>
</evidence>
<dbReference type="GO" id="GO:0006526">
    <property type="term" value="P:L-arginine biosynthetic process"/>
    <property type="evidence" value="ECO:0007669"/>
    <property type="project" value="UniProtKB-ARBA"/>
</dbReference>
<organism evidence="8">
    <name type="scientific">marine sediment metagenome</name>
    <dbReference type="NCBI Taxonomy" id="412755"/>
    <lineage>
        <taxon>unclassified sequences</taxon>
        <taxon>metagenomes</taxon>
        <taxon>ecological metagenomes</taxon>
    </lineage>
</organism>
<dbReference type="FunFam" id="3.40.640.10:FF:000004">
    <property type="entry name" value="Acetylornithine aminotransferase"/>
    <property type="match status" value="1"/>
</dbReference>
<evidence type="ECO:0000256" key="7">
    <source>
        <dbReference type="ARBA" id="ARBA00029440"/>
    </source>
</evidence>
<dbReference type="GO" id="GO:0005739">
    <property type="term" value="C:mitochondrion"/>
    <property type="evidence" value="ECO:0007669"/>
    <property type="project" value="UniProtKB-SubCell"/>
</dbReference>
<comment type="subcellular location">
    <subcellularLocation>
        <location evidence="2">Mitochondrion</location>
    </subcellularLocation>
</comment>
<dbReference type="InterPro" id="IPR015424">
    <property type="entry name" value="PyrdxlP-dep_Trfase"/>
</dbReference>
<dbReference type="InterPro" id="IPR005814">
    <property type="entry name" value="Aminotrans_3"/>
</dbReference>
<evidence type="ECO:0000256" key="5">
    <source>
        <dbReference type="ARBA" id="ARBA00022679"/>
    </source>
</evidence>
<dbReference type="InterPro" id="IPR049704">
    <property type="entry name" value="Aminotrans_3_PPA_site"/>
</dbReference>
<dbReference type="InterPro" id="IPR050103">
    <property type="entry name" value="Class-III_PLP-dep_AT"/>
</dbReference>
<comment type="cofactor">
    <cofactor evidence="1">
        <name>pyridoxal 5'-phosphate</name>
        <dbReference type="ChEBI" id="CHEBI:597326"/>
    </cofactor>
</comment>
<sequence length="365" mass="39806">MVWDDQGREYLDFVGGWAVNSLGHCPPVVVEALEKQAKTLIQASNQFYTIPQIELAQLLIGHSCLDRVFFCNSGAEANEGATKLARRYGKLRLNGAYEVIATHSSFHGRTLAMTAATGQSKFQEPYIPLPEGFVNVEYNNVEAIKRATSEQTCAVILEPIQGEGGVNIPDDDYLSKVQSWCREKGILFILDEIQTGIGRTGTLFAYEQYGVEPDVMTLAKGLGSGVPIGALLAKEGASLFSPGEHGSTFGGNPLVCAAAHAALKYIIDNDIPGKVKRVGNYFMTKLESLKRQFDFITELRGRGLLIALEFNQEIAEKLVLACVDRGLLVNKVKPNALRFMPPLIITEKEVDKAIGILGDALGEKL</sequence>
<dbReference type="PROSITE" id="PS00600">
    <property type="entry name" value="AA_TRANSFER_CLASS_3"/>
    <property type="match status" value="1"/>
</dbReference>
<comment type="pathway">
    <text evidence="7">Amino-acid biosynthesis.</text>
</comment>
<comment type="caution">
    <text evidence="8">The sequence shown here is derived from an EMBL/GenBank/DDBJ whole genome shotgun (WGS) entry which is preliminary data.</text>
</comment>
<dbReference type="PIRSF" id="PIRSF000521">
    <property type="entry name" value="Transaminase_4ab_Lys_Orn"/>
    <property type="match status" value="1"/>
</dbReference>
<dbReference type="GO" id="GO:0008483">
    <property type="term" value="F:transaminase activity"/>
    <property type="evidence" value="ECO:0007669"/>
    <property type="project" value="UniProtKB-KW"/>
</dbReference>
<protein>
    <recommendedName>
        <fullName evidence="9">Acetylornithine transaminase</fullName>
    </recommendedName>
</protein>
<accession>X0S2Y7</accession>
<dbReference type="NCBIfam" id="TIGR00707">
    <property type="entry name" value="argD"/>
    <property type="match status" value="1"/>
</dbReference>
<evidence type="ECO:0000256" key="3">
    <source>
        <dbReference type="ARBA" id="ARBA00022576"/>
    </source>
</evidence>
<keyword evidence="6" id="KW-0663">Pyridoxal phosphate</keyword>
<dbReference type="NCBIfam" id="NF002325">
    <property type="entry name" value="PRK01278.1"/>
    <property type="match status" value="1"/>
</dbReference>
<dbReference type="GO" id="GO:0042802">
    <property type="term" value="F:identical protein binding"/>
    <property type="evidence" value="ECO:0007669"/>
    <property type="project" value="TreeGrafter"/>
</dbReference>
<evidence type="ECO:0000256" key="4">
    <source>
        <dbReference type="ARBA" id="ARBA00022605"/>
    </source>
</evidence>